<protein>
    <submittedName>
        <fullName evidence="1">Uncharacterized protein</fullName>
    </submittedName>
</protein>
<dbReference type="EMBL" id="JACHML010000001">
    <property type="protein sequence ID" value="MBB6392740.1"/>
    <property type="molecule type" value="Genomic_DNA"/>
</dbReference>
<dbReference type="RefSeq" id="WP_184751779.1">
    <property type="nucleotide sequence ID" value="NZ_BAAAJR010000001.1"/>
</dbReference>
<accession>A0A7X0FT74</accession>
<comment type="caution">
    <text evidence="1">The sequence shown here is derived from an EMBL/GenBank/DDBJ whole genome shotgun (WGS) entry which is preliminary data.</text>
</comment>
<gene>
    <name evidence="1" type="ORF">HD594_003053</name>
</gene>
<sequence length="105" mass="10686">MQADRTDTGVATIVAADAVDKLVALDTIATAVGSRIVGAGTPTPTVPLADGVWAQIEIPKFGEPPPLAIDVHATAGLDAARAHARTLADTLANATPWSLSLMFEG</sequence>
<name>A0A7X0FT74_9MICO</name>
<dbReference type="AlphaFoldDB" id="A0A7X0FT74"/>
<keyword evidence="2" id="KW-1185">Reference proteome</keyword>
<organism evidence="1 2">
    <name type="scientific">Microbacterium thalassium</name>
    <dbReference type="NCBI Taxonomy" id="362649"/>
    <lineage>
        <taxon>Bacteria</taxon>
        <taxon>Bacillati</taxon>
        <taxon>Actinomycetota</taxon>
        <taxon>Actinomycetes</taxon>
        <taxon>Micrococcales</taxon>
        <taxon>Microbacteriaceae</taxon>
        <taxon>Microbacterium</taxon>
    </lineage>
</organism>
<evidence type="ECO:0000313" key="1">
    <source>
        <dbReference type="EMBL" id="MBB6392740.1"/>
    </source>
</evidence>
<dbReference type="Proteomes" id="UP000537775">
    <property type="component" value="Unassembled WGS sequence"/>
</dbReference>
<reference evidence="1 2" key="1">
    <citation type="submission" date="2020-08" db="EMBL/GenBank/DDBJ databases">
        <title>Sequencing the genomes of 1000 actinobacteria strains.</title>
        <authorList>
            <person name="Klenk H.-P."/>
        </authorList>
    </citation>
    <scope>NUCLEOTIDE SEQUENCE [LARGE SCALE GENOMIC DNA]</scope>
    <source>
        <strain evidence="1 2">DSM 12511</strain>
    </source>
</reference>
<evidence type="ECO:0000313" key="2">
    <source>
        <dbReference type="Proteomes" id="UP000537775"/>
    </source>
</evidence>
<proteinExistence type="predicted"/>